<dbReference type="Pfam" id="PF13249">
    <property type="entry name" value="SQHop_cyclase_N"/>
    <property type="match status" value="1"/>
</dbReference>
<evidence type="ECO:0000256" key="2">
    <source>
        <dbReference type="SAM" id="Phobius"/>
    </source>
</evidence>
<dbReference type="PANTHER" id="PTHR11764">
    <property type="entry name" value="TERPENE CYCLASE/MUTASE FAMILY MEMBER"/>
    <property type="match status" value="1"/>
</dbReference>
<dbReference type="EnsemblMetazoa" id="XM_030980465">
    <property type="protein sequence ID" value="XP_030836325"/>
    <property type="gene ID" value="LOC115922170"/>
</dbReference>
<evidence type="ECO:0000259" key="3">
    <source>
        <dbReference type="Pfam" id="PF13249"/>
    </source>
</evidence>
<comment type="similarity">
    <text evidence="1">Belongs to the terpene cyclase/mutase family.</text>
</comment>
<dbReference type="OrthoDB" id="21502at2759"/>
<dbReference type="GO" id="GO:0005811">
    <property type="term" value="C:lipid droplet"/>
    <property type="evidence" value="ECO:0007669"/>
    <property type="project" value="InterPro"/>
</dbReference>
<feature type="transmembrane region" description="Helical" evidence="2">
    <location>
        <begin position="100"/>
        <end position="120"/>
    </location>
</feature>
<keyword evidence="2" id="KW-1133">Transmembrane helix</keyword>
<organism evidence="4 5">
    <name type="scientific">Strongylocentrotus purpuratus</name>
    <name type="common">Purple sea urchin</name>
    <dbReference type="NCBI Taxonomy" id="7668"/>
    <lineage>
        <taxon>Eukaryota</taxon>
        <taxon>Metazoa</taxon>
        <taxon>Echinodermata</taxon>
        <taxon>Eleutherozoa</taxon>
        <taxon>Echinozoa</taxon>
        <taxon>Echinoidea</taxon>
        <taxon>Euechinoidea</taxon>
        <taxon>Echinacea</taxon>
        <taxon>Camarodonta</taxon>
        <taxon>Echinidea</taxon>
        <taxon>Strongylocentrotidae</taxon>
        <taxon>Strongylocentrotus</taxon>
    </lineage>
</organism>
<dbReference type="RefSeq" id="XP_030836325.1">
    <property type="nucleotide sequence ID" value="XM_030980465.1"/>
</dbReference>
<feature type="domain" description="Squalene cyclase N-terminal" evidence="3">
    <location>
        <begin position="80"/>
        <end position="207"/>
    </location>
</feature>
<dbReference type="SUPFAM" id="SSF48239">
    <property type="entry name" value="Terpenoid cyclases/Protein prenyltransferases"/>
    <property type="match status" value="1"/>
</dbReference>
<dbReference type="KEGG" id="spu:115922170"/>
<dbReference type="PANTHER" id="PTHR11764:SF20">
    <property type="entry name" value="LANOSTEROL SYNTHASE"/>
    <property type="match status" value="1"/>
</dbReference>
<dbReference type="Gene3D" id="6.20.120.20">
    <property type="match status" value="1"/>
</dbReference>
<dbReference type="Gene3D" id="1.50.10.20">
    <property type="match status" value="1"/>
</dbReference>
<reference evidence="5" key="1">
    <citation type="submission" date="2015-02" db="EMBL/GenBank/DDBJ databases">
        <title>Genome sequencing for Strongylocentrotus purpuratus.</title>
        <authorList>
            <person name="Murali S."/>
            <person name="Liu Y."/>
            <person name="Vee V."/>
            <person name="English A."/>
            <person name="Wang M."/>
            <person name="Skinner E."/>
            <person name="Han Y."/>
            <person name="Muzny D.M."/>
            <person name="Worley K.C."/>
            <person name="Gibbs R.A."/>
        </authorList>
    </citation>
    <scope>NUCLEOTIDE SEQUENCE</scope>
</reference>
<dbReference type="Proteomes" id="UP000007110">
    <property type="component" value="Unassembled WGS sequence"/>
</dbReference>
<keyword evidence="2" id="KW-0472">Membrane</keyword>
<dbReference type="GO" id="GO:0016104">
    <property type="term" value="P:triterpenoid biosynthetic process"/>
    <property type="evidence" value="ECO:0007669"/>
    <property type="project" value="InterPro"/>
</dbReference>
<name>A0A7M7SWD9_STRPU</name>
<sequence length="233" mass="26257">MSEKKNRGGPYKTTPATDLSRWRLTNTNGRQTWQYYPEGEEPGRPQNFVEKFSLGLDIDDEAPPLPRAKTAEEAAKNGMKFYSKLQTEDGHWAGDYGGPLFLLPGLVIVCFITGVVLPDASKKEMVRYLRSVQCPDGGWGLHIEDHATVFGTAMNYVTMRLLGVSKDDEDLKKARKLLLEMGGAESIPSWGKFWLCVLNLYKWRACTACFLKYGKEKKRVLGSASQCLFFNDK</sequence>
<dbReference type="GO" id="GO:0016866">
    <property type="term" value="F:intramolecular transferase activity"/>
    <property type="evidence" value="ECO:0007669"/>
    <property type="project" value="InterPro"/>
</dbReference>
<dbReference type="GeneID" id="115922170"/>
<dbReference type="InterPro" id="IPR008930">
    <property type="entry name" value="Terpenoid_cyclase/PrenylTrfase"/>
</dbReference>
<evidence type="ECO:0000256" key="1">
    <source>
        <dbReference type="ARBA" id="ARBA00009755"/>
    </source>
</evidence>
<dbReference type="InParanoid" id="A0A7M7SWD9"/>
<accession>A0A7M7SWD9</accession>
<protein>
    <recommendedName>
        <fullName evidence="3">Squalene cyclase N-terminal domain-containing protein</fullName>
    </recommendedName>
</protein>
<reference evidence="4" key="2">
    <citation type="submission" date="2021-01" db="UniProtKB">
        <authorList>
            <consortium name="EnsemblMetazoa"/>
        </authorList>
    </citation>
    <scope>IDENTIFICATION</scope>
</reference>
<dbReference type="InterPro" id="IPR018333">
    <property type="entry name" value="Squalene_cyclase"/>
</dbReference>
<evidence type="ECO:0000313" key="4">
    <source>
        <dbReference type="EnsemblMetazoa" id="XP_030836325"/>
    </source>
</evidence>
<dbReference type="OMA" id="QMDENDF"/>
<keyword evidence="5" id="KW-1185">Reference proteome</keyword>
<evidence type="ECO:0000313" key="5">
    <source>
        <dbReference type="Proteomes" id="UP000007110"/>
    </source>
</evidence>
<proteinExistence type="inferred from homology"/>
<dbReference type="AlphaFoldDB" id="A0A7M7SWD9"/>
<keyword evidence="2" id="KW-0812">Transmembrane</keyword>
<dbReference type="InterPro" id="IPR032697">
    <property type="entry name" value="SQ_cyclase_N"/>
</dbReference>